<dbReference type="AlphaFoldDB" id="W4GJH8"/>
<dbReference type="EMBL" id="KI913128">
    <property type="protein sequence ID" value="ETV79159.1"/>
    <property type="molecule type" value="Genomic_DNA"/>
</dbReference>
<evidence type="ECO:0000313" key="1">
    <source>
        <dbReference type="EMBL" id="ETV79159.1"/>
    </source>
</evidence>
<dbReference type="GeneID" id="20809238"/>
<proteinExistence type="predicted"/>
<dbReference type="VEuPathDB" id="FungiDB:H257_07242"/>
<reference evidence="1" key="1">
    <citation type="submission" date="2013-12" db="EMBL/GenBank/DDBJ databases">
        <title>The Genome Sequence of Aphanomyces astaci APO3.</title>
        <authorList>
            <consortium name="The Broad Institute Genomics Platform"/>
            <person name="Russ C."/>
            <person name="Tyler B."/>
            <person name="van West P."/>
            <person name="Dieguez-Uribeondo J."/>
            <person name="Young S.K."/>
            <person name="Zeng Q."/>
            <person name="Gargeya S."/>
            <person name="Fitzgerald M."/>
            <person name="Abouelleil A."/>
            <person name="Alvarado L."/>
            <person name="Chapman S.B."/>
            <person name="Gainer-Dewar J."/>
            <person name="Goldberg J."/>
            <person name="Griggs A."/>
            <person name="Gujja S."/>
            <person name="Hansen M."/>
            <person name="Howarth C."/>
            <person name="Imamovic A."/>
            <person name="Ireland A."/>
            <person name="Larimer J."/>
            <person name="McCowan C."/>
            <person name="Murphy C."/>
            <person name="Pearson M."/>
            <person name="Poon T.W."/>
            <person name="Priest M."/>
            <person name="Roberts A."/>
            <person name="Saif S."/>
            <person name="Shea T."/>
            <person name="Sykes S."/>
            <person name="Wortman J."/>
            <person name="Nusbaum C."/>
            <person name="Birren B."/>
        </authorList>
    </citation>
    <scope>NUCLEOTIDE SEQUENCE [LARGE SCALE GENOMIC DNA]</scope>
    <source>
        <strain evidence="1">APO3</strain>
    </source>
</reference>
<name>W4GJH8_APHAT</name>
<dbReference type="InterPro" id="IPR036770">
    <property type="entry name" value="Ankyrin_rpt-contain_sf"/>
</dbReference>
<dbReference type="RefSeq" id="XP_009831000.1">
    <property type="nucleotide sequence ID" value="XM_009832698.1"/>
</dbReference>
<gene>
    <name evidence="1" type="ORF">H257_07242</name>
</gene>
<protein>
    <submittedName>
        <fullName evidence="1">Uncharacterized protein</fullName>
    </submittedName>
</protein>
<accession>W4GJH8</accession>
<dbReference type="OrthoDB" id="77374at2759"/>
<dbReference type="SUPFAM" id="SSF48403">
    <property type="entry name" value="Ankyrin repeat"/>
    <property type="match status" value="1"/>
</dbReference>
<sequence>MDEYLSLLTEGMVRNGVLVGETWESLCARKVKAPPSAVAASIPRSKELSPDEAQVARTLYATGVVDNPDLDLDDIVLEMLERRHDRITKSDVERADALRRFVLPTSSPPPLLKIKQSSNNSLGQPMVFTPIQFASYFGETNVVHALLCQHPSQVEDGLMEASRQGYLAIVQMLLSTLPLLRNPHAVGRAFVLATTHCHVDVMAHMYPHVNSDLLCKGDWCSRDQLGLRYIAAAVHAAVEQNSVDALTWLLQWNHLHKFELERAFMVAMRRATSQASNEEVLRHLPLLCAFVHHQPFLASVMARDYKDSDQTNARQAKAVTSYLLADLHTNKAM</sequence>
<dbReference type="Gene3D" id="1.25.40.20">
    <property type="entry name" value="Ankyrin repeat-containing domain"/>
    <property type="match status" value="1"/>
</dbReference>
<organism evidence="1">
    <name type="scientific">Aphanomyces astaci</name>
    <name type="common">Crayfish plague agent</name>
    <dbReference type="NCBI Taxonomy" id="112090"/>
    <lineage>
        <taxon>Eukaryota</taxon>
        <taxon>Sar</taxon>
        <taxon>Stramenopiles</taxon>
        <taxon>Oomycota</taxon>
        <taxon>Saprolegniomycetes</taxon>
        <taxon>Saprolegniales</taxon>
        <taxon>Verrucalvaceae</taxon>
        <taxon>Aphanomyces</taxon>
    </lineage>
</organism>